<feature type="non-terminal residue" evidence="3">
    <location>
        <position position="1"/>
    </location>
</feature>
<dbReference type="Proteomes" id="UP000782117">
    <property type="component" value="Unassembled WGS sequence"/>
</dbReference>
<dbReference type="SUPFAM" id="SSF56349">
    <property type="entry name" value="DNA breaking-rejoining enzymes"/>
    <property type="match status" value="1"/>
</dbReference>
<sequence>KRAVPLSAIKRMKNLDLPLQPNLEFARDMFLFSFYTRGMSFIDMVHLKKKDLQNGFLSYRRRKTGQQLVIRWEKCMQEIVGKYPEDSLSPYLLPVLKYPFKDTHKHYRNVMSGINRNLKEIARLADISVPLSMYCARHSWASAAKGKNIPISVISEGMGHDSEATTQIYLASLDNSVVDKANAQILKSL</sequence>
<dbReference type="PANTHER" id="PTHR30349:SF64">
    <property type="entry name" value="PROPHAGE INTEGRASE INTD-RELATED"/>
    <property type="match status" value="1"/>
</dbReference>
<proteinExistence type="predicted"/>
<dbReference type="RefSeq" id="WP_204501451.1">
    <property type="nucleotide sequence ID" value="NZ_JACJKJ010000046.1"/>
</dbReference>
<dbReference type="CDD" id="cd01185">
    <property type="entry name" value="INTN1_C_like"/>
    <property type="match status" value="1"/>
</dbReference>
<evidence type="ECO:0000256" key="1">
    <source>
        <dbReference type="ARBA" id="ARBA00023172"/>
    </source>
</evidence>
<dbReference type="InterPro" id="IPR013762">
    <property type="entry name" value="Integrase-like_cat_sf"/>
</dbReference>
<keyword evidence="1" id="KW-0233">DNA recombination</keyword>
<evidence type="ECO:0000259" key="2">
    <source>
        <dbReference type="PROSITE" id="PS51898"/>
    </source>
</evidence>
<dbReference type="PANTHER" id="PTHR30349">
    <property type="entry name" value="PHAGE INTEGRASE-RELATED"/>
    <property type="match status" value="1"/>
</dbReference>
<dbReference type="EMBL" id="JACJKJ010000046">
    <property type="protein sequence ID" value="MBM6807468.1"/>
    <property type="molecule type" value="Genomic_DNA"/>
</dbReference>
<dbReference type="Pfam" id="PF00589">
    <property type="entry name" value="Phage_integrase"/>
    <property type="match status" value="1"/>
</dbReference>
<feature type="domain" description="Tyr recombinase" evidence="2">
    <location>
        <begin position="1"/>
        <end position="183"/>
    </location>
</feature>
<dbReference type="Gene3D" id="1.10.443.10">
    <property type="entry name" value="Intergrase catalytic core"/>
    <property type="match status" value="1"/>
</dbReference>
<accession>A0ABS2FBN7</accession>
<name>A0ABS2FBN7_9BACE</name>
<dbReference type="InterPro" id="IPR011010">
    <property type="entry name" value="DNA_brk_join_enz"/>
</dbReference>
<comment type="caution">
    <text evidence="3">The sequence shown here is derived from an EMBL/GenBank/DDBJ whole genome shotgun (WGS) entry which is preliminary data.</text>
</comment>
<evidence type="ECO:0000313" key="3">
    <source>
        <dbReference type="EMBL" id="MBM6807468.1"/>
    </source>
</evidence>
<dbReference type="InterPro" id="IPR050090">
    <property type="entry name" value="Tyrosine_recombinase_XerCD"/>
</dbReference>
<organism evidence="3 4">
    <name type="scientific">Bacteroides caecicola</name>
    <dbReference type="NCBI Taxonomy" id="1462569"/>
    <lineage>
        <taxon>Bacteria</taxon>
        <taxon>Pseudomonadati</taxon>
        <taxon>Bacteroidota</taxon>
        <taxon>Bacteroidia</taxon>
        <taxon>Bacteroidales</taxon>
        <taxon>Bacteroidaceae</taxon>
        <taxon>Bacteroides</taxon>
    </lineage>
</organism>
<evidence type="ECO:0000313" key="4">
    <source>
        <dbReference type="Proteomes" id="UP000782117"/>
    </source>
</evidence>
<keyword evidence="4" id="KW-1185">Reference proteome</keyword>
<dbReference type="InterPro" id="IPR002104">
    <property type="entry name" value="Integrase_catalytic"/>
</dbReference>
<reference evidence="3 4" key="1">
    <citation type="journal article" date="2021" name="Sci. Rep.">
        <title>The distribution of antibiotic resistance genes in chicken gut microbiota commensals.</title>
        <authorList>
            <person name="Juricova H."/>
            <person name="Matiasovicova J."/>
            <person name="Kubasova T."/>
            <person name="Cejkova D."/>
            <person name="Rychlik I."/>
        </authorList>
    </citation>
    <scope>NUCLEOTIDE SEQUENCE [LARGE SCALE GENOMIC DNA]</scope>
    <source>
        <strain evidence="3 4">An768</strain>
    </source>
</reference>
<gene>
    <name evidence="3" type="ORF">H6A24_13380</name>
</gene>
<dbReference type="PROSITE" id="PS51898">
    <property type="entry name" value="TYR_RECOMBINASE"/>
    <property type="match status" value="1"/>
</dbReference>
<protein>
    <submittedName>
        <fullName evidence="3">Integrase catalytic domain-containing protein</fullName>
    </submittedName>
</protein>